<sequence length="399" mass="42625">MADKMDDNIMQDSPQRRACSRVSPGARYQGGFIITIELILIITILLIGSMVGIVAVRDALFKYYVSQQSQEAYVSDDAGVVLGKAVGFDEHEAPRIFYIDRTQEQNYRALIGIRDDRFTGREPLYYEGNSCQGDPCIKSPSNESADSSGTDGIAGTGAVGYIYGLQGTPTYAVGRAPTGLPGFLYRETPAQCAASPQDIGSRWLSQKVVAGEPCESYTFDVSSEDALLDCLVNPQLSCDCPSGYTAQTDILAQAEGAIGVSYDGLVSDLGLPGQTPPRPDIGQICCPDDTTLQNDGLVNTVAYYLVQETLALVSANLPAGLAQQYEDALALLVTPTALQCRVEIALKAAESVASPNDPALNALEGLTPPFRMNLPIDAGADSWQRTLPHGEGPVHFARP</sequence>
<protein>
    <recommendedName>
        <fullName evidence="4">Type IV pilus assembly protein PilW</fullName>
    </recommendedName>
</protein>
<dbReference type="EMBL" id="CP073347">
    <property type="protein sequence ID" value="UTW12051.1"/>
    <property type="molecule type" value="Genomic_DNA"/>
</dbReference>
<proteinExistence type="predicted"/>
<feature type="transmembrane region" description="Helical" evidence="1">
    <location>
        <begin position="32"/>
        <end position="56"/>
    </location>
</feature>
<keyword evidence="1" id="KW-1133">Transmembrane helix</keyword>
<evidence type="ECO:0000256" key="1">
    <source>
        <dbReference type="SAM" id="Phobius"/>
    </source>
</evidence>
<evidence type="ECO:0000313" key="3">
    <source>
        <dbReference type="Proteomes" id="UP001058461"/>
    </source>
</evidence>
<keyword evidence="1" id="KW-0812">Transmembrane</keyword>
<dbReference type="Proteomes" id="UP001058461">
    <property type="component" value="Chromosome"/>
</dbReference>
<keyword evidence="1" id="KW-0472">Membrane</keyword>
<name>A0ABY5HMB1_9GAMM</name>
<accession>A0ABY5HMB1</accession>
<evidence type="ECO:0008006" key="4">
    <source>
        <dbReference type="Google" id="ProtNLM"/>
    </source>
</evidence>
<reference evidence="2" key="1">
    <citation type="submission" date="2021-04" db="EMBL/GenBank/DDBJ databases">
        <title>Oceanospirillales bacteria with DddD are important DMSP degraders in coastal seawater.</title>
        <authorList>
            <person name="Liu J."/>
        </authorList>
    </citation>
    <scope>NUCLEOTIDE SEQUENCE</scope>
    <source>
        <strain evidence="2">D13-1</strain>
    </source>
</reference>
<dbReference type="RefSeq" id="WP_255854102.1">
    <property type="nucleotide sequence ID" value="NZ_CP073347.1"/>
</dbReference>
<keyword evidence="3" id="KW-1185">Reference proteome</keyword>
<organism evidence="2 3">
    <name type="scientific">Marinobacterium rhizophilum</name>
    <dbReference type="NCBI Taxonomy" id="420402"/>
    <lineage>
        <taxon>Bacteria</taxon>
        <taxon>Pseudomonadati</taxon>
        <taxon>Pseudomonadota</taxon>
        <taxon>Gammaproteobacteria</taxon>
        <taxon>Oceanospirillales</taxon>
        <taxon>Oceanospirillaceae</taxon>
        <taxon>Marinobacterium</taxon>
    </lineage>
</organism>
<gene>
    <name evidence="2" type="ORF">KDW95_22980</name>
</gene>
<evidence type="ECO:0000313" key="2">
    <source>
        <dbReference type="EMBL" id="UTW12051.1"/>
    </source>
</evidence>